<dbReference type="KEGG" id="bgoe:IFJ75_04780"/>
<feature type="chain" id="PRO_5037447312" evidence="1">
    <location>
        <begin position="21"/>
        <end position="84"/>
    </location>
</feature>
<gene>
    <name evidence="2" type="ORF">IFJ75_04780</name>
</gene>
<dbReference type="Proteomes" id="UP000663918">
    <property type="component" value="Chromosome"/>
</dbReference>
<keyword evidence="3" id="KW-1185">Reference proteome</keyword>
<sequence length="84" mass="8939">MLASLLLPLAAAARPTQPFAAAAVFPLWWSRQRVETAVADLAMTARPGRLPAVINVTGGATLHHQLREAGAWILLDPRLVTCAS</sequence>
<dbReference type="EMBL" id="CP062222">
    <property type="protein sequence ID" value="QTC92221.1"/>
    <property type="molecule type" value="Genomic_DNA"/>
</dbReference>
<feature type="signal peptide" evidence="1">
    <location>
        <begin position="1"/>
        <end position="20"/>
    </location>
</feature>
<evidence type="ECO:0000313" key="2">
    <source>
        <dbReference type="EMBL" id="QTC92221.1"/>
    </source>
</evidence>
<reference evidence="2" key="1">
    <citation type="submission" date="2020-09" db="EMBL/GenBank/DDBJ databases">
        <title>Brevundimonas sp. LVF2 isolated from a puddle in Goettingen, Germany.</title>
        <authorList>
            <person name="Friedrich I."/>
            <person name="Klassen A."/>
            <person name="Hannes N."/>
            <person name="Schneider D."/>
            <person name="Hertel R."/>
            <person name="Daniel R."/>
        </authorList>
    </citation>
    <scope>NUCLEOTIDE SEQUENCE</scope>
    <source>
        <strain evidence="2">LVF2</strain>
    </source>
</reference>
<keyword evidence="1" id="KW-0732">Signal</keyword>
<accession>A0A975C1P6</accession>
<organism evidence="2 3">
    <name type="scientific">Brevundimonas goettingensis</name>
    <dbReference type="NCBI Taxonomy" id="2774190"/>
    <lineage>
        <taxon>Bacteria</taxon>
        <taxon>Pseudomonadati</taxon>
        <taxon>Pseudomonadota</taxon>
        <taxon>Alphaproteobacteria</taxon>
        <taxon>Caulobacterales</taxon>
        <taxon>Caulobacteraceae</taxon>
        <taxon>Brevundimonas</taxon>
    </lineage>
</organism>
<evidence type="ECO:0000313" key="3">
    <source>
        <dbReference type="Proteomes" id="UP000663918"/>
    </source>
</evidence>
<protein>
    <submittedName>
        <fullName evidence="2">Uncharacterized protein</fullName>
    </submittedName>
</protein>
<proteinExistence type="predicted"/>
<name>A0A975C1P6_9CAUL</name>
<dbReference type="AlphaFoldDB" id="A0A975C1P6"/>
<evidence type="ECO:0000256" key="1">
    <source>
        <dbReference type="SAM" id="SignalP"/>
    </source>
</evidence>